<dbReference type="Pfam" id="PF16541">
    <property type="entry name" value="AltA1"/>
    <property type="match status" value="1"/>
</dbReference>
<keyword evidence="2" id="KW-0964">Secreted</keyword>
<dbReference type="RefSeq" id="XP_040661466.1">
    <property type="nucleotide sequence ID" value="XM_040800583.1"/>
</dbReference>
<feature type="signal peptide" evidence="5">
    <location>
        <begin position="1"/>
        <end position="17"/>
    </location>
</feature>
<dbReference type="InterPro" id="IPR032382">
    <property type="entry name" value="AltA1"/>
</dbReference>
<keyword evidence="3 5" id="KW-0732">Signal</keyword>
<evidence type="ECO:0000256" key="4">
    <source>
        <dbReference type="ARBA" id="ARBA00023157"/>
    </source>
</evidence>
<sequence>MIASILATSLVAGLAVALPSEASDTRASNCYAKSKKANWWTVSNFAYSVSDTFATPTDRTSLGYINFSLTHPGINYTAECSARFTDAQSGNITDFIYGNTTSCNLPDNGDKATFKFSSSSGELEINHTWTCSDSTRRFKASGVGKLNCEESFEHNREWDDKTVYSNRQISCAHKTVHARVKEMHKFVPEKQGITVEIDGSGFIGDVIDYIAGKPEGKAPEWEEVQLE</sequence>
<feature type="domain" description="AA1-like" evidence="6">
    <location>
        <begin position="42"/>
        <end position="171"/>
    </location>
</feature>
<dbReference type="OrthoDB" id="3539798at2759"/>
<evidence type="ECO:0000256" key="1">
    <source>
        <dbReference type="ARBA" id="ARBA00004613"/>
    </source>
</evidence>
<evidence type="ECO:0000256" key="2">
    <source>
        <dbReference type="ARBA" id="ARBA00022525"/>
    </source>
</evidence>
<dbReference type="AlphaFoldDB" id="A0A151GYE1"/>
<dbReference type="GeneID" id="63715904"/>
<proteinExistence type="predicted"/>
<evidence type="ECO:0000313" key="7">
    <source>
        <dbReference type="EMBL" id="KYK62114.1"/>
    </source>
</evidence>
<gene>
    <name evidence="7" type="ORF">DCS_03261</name>
</gene>
<feature type="chain" id="PRO_5007581076" description="AA1-like domain-containing protein" evidence="5">
    <location>
        <begin position="18"/>
        <end position="227"/>
    </location>
</feature>
<dbReference type="EMBL" id="LAYC01000001">
    <property type="protein sequence ID" value="KYK62114.1"/>
    <property type="molecule type" value="Genomic_DNA"/>
</dbReference>
<keyword evidence="8" id="KW-1185">Reference proteome</keyword>
<evidence type="ECO:0000256" key="5">
    <source>
        <dbReference type="SAM" id="SignalP"/>
    </source>
</evidence>
<evidence type="ECO:0000259" key="6">
    <source>
        <dbReference type="Pfam" id="PF16541"/>
    </source>
</evidence>
<dbReference type="InParanoid" id="A0A151GYE1"/>
<organism evidence="7 8">
    <name type="scientific">Drechmeria coniospora</name>
    <name type="common">Nematophagous fungus</name>
    <name type="synonym">Meria coniospora</name>
    <dbReference type="NCBI Taxonomy" id="98403"/>
    <lineage>
        <taxon>Eukaryota</taxon>
        <taxon>Fungi</taxon>
        <taxon>Dikarya</taxon>
        <taxon>Ascomycota</taxon>
        <taxon>Pezizomycotina</taxon>
        <taxon>Sordariomycetes</taxon>
        <taxon>Hypocreomycetidae</taxon>
        <taxon>Hypocreales</taxon>
        <taxon>Ophiocordycipitaceae</taxon>
        <taxon>Drechmeria</taxon>
    </lineage>
</organism>
<dbReference type="Proteomes" id="UP000076580">
    <property type="component" value="Chromosome 01"/>
</dbReference>
<dbReference type="GO" id="GO:0005576">
    <property type="term" value="C:extracellular region"/>
    <property type="evidence" value="ECO:0007669"/>
    <property type="project" value="UniProtKB-SubCell"/>
</dbReference>
<name>A0A151GYE1_DRECN</name>
<keyword evidence="4" id="KW-1015">Disulfide bond</keyword>
<reference evidence="7 8" key="1">
    <citation type="journal article" date="2016" name="Sci. Rep.">
        <title>Insights into Adaptations to a Near-Obligate Nematode Endoparasitic Lifestyle from the Finished Genome of Drechmeria coniospora.</title>
        <authorList>
            <person name="Zhang L."/>
            <person name="Zhou Z."/>
            <person name="Guo Q."/>
            <person name="Fokkens L."/>
            <person name="Miskei M."/>
            <person name="Pocsi I."/>
            <person name="Zhang W."/>
            <person name="Chen M."/>
            <person name="Wang L."/>
            <person name="Sun Y."/>
            <person name="Donzelli B.G."/>
            <person name="Gibson D.M."/>
            <person name="Nelson D.R."/>
            <person name="Luo J.G."/>
            <person name="Rep M."/>
            <person name="Liu H."/>
            <person name="Yang S."/>
            <person name="Wang J."/>
            <person name="Krasnoff S.B."/>
            <person name="Xu Y."/>
            <person name="Molnar I."/>
            <person name="Lin M."/>
        </authorList>
    </citation>
    <scope>NUCLEOTIDE SEQUENCE [LARGE SCALE GENOMIC DNA]</scope>
    <source>
        <strain evidence="7 8">ARSEF 6962</strain>
    </source>
</reference>
<evidence type="ECO:0000256" key="3">
    <source>
        <dbReference type="ARBA" id="ARBA00022729"/>
    </source>
</evidence>
<comment type="subcellular location">
    <subcellularLocation>
        <location evidence="1">Secreted</location>
    </subcellularLocation>
</comment>
<evidence type="ECO:0000313" key="8">
    <source>
        <dbReference type="Proteomes" id="UP000076580"/>
    </source>
</evidence>
<comment type="caution">
    <text evidence="7">The sequence shown here is derived from an EMBL/GenBank/DDBJ whole genome shotgun (WGS) entry which is preliminary data.</text>
</comment>
<accession>A0A151GYE1</accession>
<protein>
    <recommendedName>
        <fullName evidence="6">AA1-like domain-containing protein</fullName>
    </recommendedName>
</protein>